<dbReference type="Pfam" id="PF03737">
    <property type="entry name" value="RraA-like"/>
    <property type="match status" value="1"/>
</dbReference>
<dbReference type="PANTHER" id="PTHR33254">
    <property type="entry name" value="4-HYDROXY-4-METHYL-2-OXOGLUTARATE ALDOLASE 3-RELATED"/>
    <property type="match status" value="1"/>
</dbReference>
<dbReference type="PANTHER" id="PTHR33254:SF4">
    <property type="entry name" value="4-HYDROXY-4-METHYL-2-OXOGLUTARATE ALDOLASE 3-RELATED"/>
    <property type="match status" value="1"/>
</dbReference>
<dbReference type="CDD" id="cd16841">
    <property type="entry name" value="RraA_family"/>
    <property type="match status" value="1"/>
</dbReference>
<organism evidence="1">
    <name type="scientific">bioreactor metagenome</name>
    <dbReference type="NCBI Taxonomy" id="1076179"/>
    <lineage>
        <taxon>unclassified sequences</taxon>
        <taxon>metagenomes</taxon>
        <taxon>ecological metagenomes</taxon>
    </lineage>
</organism>
<protein>
    <submittedName>
        <fullName evidence="1">Regulator of ribonuclease activity A</fullName>
    </submittedName>
</protein>
<dbReference type="NCBIfam" id="NF004850">
    <property type="entry name" value="PRK06201.1"/>
    <property type="match status" value="1"/>
</dbReference>
<dbReference type="Gene3D" id="3.50.30.40">
    <property type="entry name" value="Ribonuclease E inhibitor RraA/RraA-like"/>
    <property type="match status" value="1"/>
</dbReference>
<proteinExistence type="predicted"/>
<reference evidence="1" key="1">
    <citation type="submission" date="2019-08" db="EMBL/GenBank/DDBJ databases">
        <authorList>
            <person name="Kucharzyk K."/>
            <person name="Murdoch R.W."/>
            <person name="Higgins S."/>
            <person name="Loffler F."/>
        </authorList>
    </citation>
    <scope>NUCLEOTIDE SEQUENCE</scope>
</reference>
<dbReference type="InterPro" id="IPR036704">
    <property type="entry name" value="RraA/RraA-like_sf"/>
</dbReference>
<name>A0A644XIJ8_9ZZZZ</name>
<dbReference type="AlphaFoldDB" id="A0A644XIJ8"/>
<comment type="caution">
    <text evidence="1">The sequence shown here is derived from an EMBL/GenBank/DDBJ whole genome shotgun (WGS) entry which is preliminary data.</text>
</comment>
<evidence type="ECO:0000313" key="1">
    <source>
        <dbReference type="EMBL" id="MPM16015.1"/>
    </source>
</evidence>
<dbReference type="SUPFAM" id="SSF89562">
    <property type="entry name" value="RraA-like"/>
    <property type="match status" value="1"/>
</dbReference>
<dbReference type="EMBL" id="VSSQ01002536">
    <property type="protein sequence ID" value="MPM16015.1"/>
    <property type="molecule type" value="Genomic_DNA"/>
</dbReference>
<accession>A0A644XIJ8</accession>
<dbReference type="InterPro" id="IPR005493">
    <property type="entry name" value="RraA/RraA-like"/>
</dbReference>
<sequence>MPVGFRVFLQRNLPPKDLVESFRTIPAANIADCMGRHNAMIPEIRLMTKPGEVNMVGVALTVKTCYGDNLMIHQGLDMAAEGDVLVIANEEGRNRSLLGEIMYRYAERKNLAGIVLDGPIRDALQISGGSVPLYATGSTPGGPYKEGPGEVNVPVSCGGVHVNSGDIIVGDPDGVIVIPRQDAEDVLEAVKAFQQNDRRKLQAAIDGTADRSWVMKQLEAKKCEFRDGAYRD</sequence>
<gene>
    <name evidence="1" type="primary">rraA_5</name>
    <name evidence="1" type="ORF">SDC9_62389</name>
</gene>